<sequence>MEPGIHPGNAFQPHSLTNLLTRHKRTSLEEIMQNSGPLTWVVVLVFFSFSLAFLVKVVDTEPYYRCGISHSRRVFDHPEAGAVPTAAFDGH</sequence>
<keyword evidence="1" id="KW-0472">Membrane</keyword>
<dbReference type="WBParaSite" id="nRc.2.0.1.t43092-RA">
    <property type="protein sequence ID" value="nRc.2.0.1.t43092-RA"/>
    <property type="gene ID" value="nRc.2.0.1.g43092"/>
</dbReference>
<keyword evidence="1" id="KW-0812">Transmembrane</keyword>
<evidence type="ECO:0000313" key="3">
    <source>
        <dbReference type="WBParaSite" id="nRc.2.0.1.t43092-RA"/>
    </source>
</evidence>
<protein>
    <submittedName>
        <fullName evidence="3">Uncharacterized protein</fullName>
    </submittedName>
</protein>
<organism evidence="2 3">
    <name type="scientific">Romanomermis culicivorax</name>
    <name type="common">Nematode worm</name>
    <dbReference type="NCBI Taxonomy" id="13658"/>
    <lineage>
        <taxon>Eukaryota</taxon>
        <taxon>Metazoa</taxon>
        <taxon>Ecdysozoa</taxon>
        <taxon>Nematoda</taxon>
        <taxon>Enoplea</taxon>
        <taxon>Dorylaimia</taxon>
        <taxon>Mermithida</taxon>
        <taxon>Mermithoidea</taxon>
        <taxon>Mermithidae</taxon>
        <taxon>Romanomermis</taxon>
    </lineage>
</organism>
<dbReference type="Proteomes" id="UP000887565">
    <property type="component" value="Unplaced"/>
</dbReference>
<proteinExistence type="predicted"/>
<name>A0A915KVX9_ROMCU</name>
<evidence type="ECO:0000256" key="1">
    <source>
        <dbReference type="SAM" id="Phobius"/>
    </source>
</evidence>
<reference evidence="3" key="1">
    <citation type="submission" date="2022-11" db="UniProtKB">
        <authorList>
            <consortium name="WormBaseParasite"/>
        </authorList>
    </citation>
    <scope>IDENTIFICATION</scope>
</reference>
<evidence type="ECO:0000313" key="2">
    <source>
        <dbReference type="Proteomes" id="UP000887565"/>
    </source>
</evidence>
<dbReference type="AlphaFoldDB" id="A0A915KVX9"/>
<feature type="transmembrane region" description="Helical" evidence="1">
    <location>
        <begin position="37"/>
        <end position="55"/>
    </location>
</feature>
<accession>A0A915KVX9</accession>
<keyword evidence="1" id="KW-1133">Transmembrane helix</keyword>
<keyword evidence="2" id="KW-1185">Reference proteome</keyword>